<name>A0A4W4GG36_ELEEL</name>
<evidence type="ECO:0000259" key="10">
    <source>
        <dbReference type="SMART" id="SM00642"/>
    </source>
</evidence>
<dbReference type="GO" id="GO:0004556">
    <property type="term" value="F:alpha-amylase activity"/>
    <property type="evidence" value="ECO:0007669"/>
    <property type="project" value="UniProtKB-EC"/>
</dbReference>
<reference evidence="12" key="2">
    <citation type="journal article" date="2017" name="Sci. Adv.">
        <title>A tail of two voltages: Proteomic comparison of the three electric organs of the electric eel.</title>
        <authorList>
            <person name="Traeger L.L."/>
            <person name="Sabat G."/>
            <person name="Barrett-Wilt G.A."/>
            <person name="Wells G.B."/>
            <person name="Sussman M.R."/>
        </authorList>
    </citation>
    <scope>NUCLEOTIDE SEQUENCE [LARGE SCALE GENOMIC DNA]</scope>
</reference>
<keyword evidence="12" id="KW-1185">Reference proteome</keyword>
<keyword evidence="6" id="KW-0378">Hydrolase</keyword>
<evidence type="ECO:0000313" key="12">
    <source>
        <dbReference type="Proteomes" id="UP000314983"/>
    </source>
</evidence>
<dbReference type="GeneTree" id="ENSGT00940000154802"/>
<sequence length="369" mass="41058">GGQSFLKPHKTLWWQRYQPVSYKLCSRSGTEEELMAVIKRCSSTGVKLCTGGGEDNHSSCGTYFNADQKDFCPTHIETSIRDCRLVGLLDLVLEKDHMRGKVAEYLNKLIDMGLAAFRLDASRHMWSGDLQAVSDKLHNLSSKWSHLFPGPSFPVLIDLGGEPVQVSKYFGLGSVTEFKSSAKLGIVVCRWDKEKLSYLKSWEEGWALMPTVKALVFVDNHGAMVLGSRWWGACQVPPLIPKMATGLVLAHPYGLTRVMSSYRCWQRRICMTVWAPPSHSNGSTKPVAINPDTTWERQGANMVIFGHVLNGKPFTNCQGFIVFNNNDWGACKPSNLPIGTMTTGGRAHFHISGTDEDPFTAIHTDSKLY</sequence>
<keyword evidence="7" id="KW-0868">Chloride</keyword>
<evidence type="ECO:0000256" key="2">
    <source>
        <dbReference type="ARBA" id="ARBA00001913"/>
    </source>
</evidence>
<dbReference type="Proteomes" id="UP000314983">
    <property type="component" value="Chromosome 13"/>
</dbReference>
<evidence type="ECO:0000313" key="11">
    <source>
        <dbReference type="Ensembl" id="ENSEEEP00000035524.2"/>
    </source>
</evidence>
<dbReference type="PRINTS" id="PR00110">
    <property type="entry name" value="ALPHAAMYLASE"/>
</dbReference>
<dbReference type="GO" id="GO:0043169">
    <property type="term" value="F:cation binding"/>
    <property type="evidence" value="ECO:0007669"/>
    <property type="project" value="InterPro"/>
</dbReference>
<dbReference type="InterPro" id="IPR006046">
    <property type="entry name" value="Alpha_amylase"/>
</dbReference>
<dbReference type="Gene3D" id="3.20.20.80">
    <property type="entry name" value="Glycosidases"/>
    <property type="match status" value="1"/>
</dbReference>
<organism evidence="11 12">
    <name type="scientific">Electrophorus electricus</name>
    <name type="common">Electric eel</name>
    <name type="synonym">Gymnotus electricus</name>
    <dbReference type="NCBI Taxonomy" id="8005"/>
    <lineage>
        <taxon>Eukaryota</taxon>
        <taxon>Metazoa</taxon>
        <taxon>Chordata</taxon>
        <taxon>Craniata</taxon>
        <taxon>Vertebrata</taxon>
        <taxon>Euteleostomi</taxon>
        <taxon>Actinopterygii</taxon>
        <taxon>Neopterygii</taxon>
        <taxon>Teleostei</taxon>
        <taxon>Ostariophysi</taxon>
        <taxon>Gymnotiformes</taxon>
        <taxon>Gymnotoidei</taxon>
        <taxon>Gymnotidae</taxon>
        <taxon>Electrophorus</taxon>
    </lineage>
</organism>
<dbReference type="InterPro" id="IPR006047">
    <property type="entry name" value="GH13_cat_dom"/>
</dbReference>
<dbReference type="InterPro" id="IPR017853">
    <property type="entry name" value="GH"/>
</dbReference>
<evidence type="ECO:0000256" key="6">
    <source>
        <dbReference type="ARBA" id="ARBA00022801"/>
    </source>
</evidence>
<dbReference type="SMART" id="SM00642">
    <property type="entry name" value="Aamy"/>
    <property type="match status" value="1"/>
</dbReference>
<evidence type="ECO:0000256" key="8">
    <source>
        <dbReference type="ARBA" id="ARBA00023277"/>
    </source>
</evidence>
<reference evidence="11" key="3">
    <citation type="submission" date="2020-05" db="EMBL/GenBank/DDBJ databases">
        <title>Electrophorus electricus (electric eel) genome, fEleEle1, primary haplotype.</title>
        <authorList>
            <person name="Myers G."/>
            <person name="Meyer A."/>
            <person name="Fedrigo O."/>
            <person name="Formenti G."/>
            <person name="Rhie A."/>
            <person name="Tracey A."/>
            <person name="Sims Y."/>
            <person name="Jarvis E.D."/>
        </authorList>
    </citation>
    <scope>NUCLEOTIDE SEQUENCE [LARGE SCALE GENOMIC DNA]</scope>
</reference>
<evidence type="ECO:0000256" key="3">
    <source>
        <dbReference type="ARBA" id="ARBA00001923"/>
    </source>
</evidence>
<reference evidence="11" key="4">
    <citation type="submission" date="2025-08" db="UniProtKB">
        <authorList>
            <consortium name="Ensembl"/>
        </authorList>
    </citation>
    <scope>IDENTIFICATION</scope>
</reference>
<evidence type="ECO:0000256" key="9">
    <source>
        <dbReference type="ARBA" id="ARBA00023295"/>
    </source>
</evidence>
<comment type="cofactor">
    <cofactor evidence="2">
        <name>Ca(2+)</name>
        <dbReference type="ChEBI" id="CHEBI:29108"/>
    </cofactor>
</comment>
<comment type="similarity">
    <text evidence="4">Belongs to the glycosyl hydrolase 13 family.</text>
</comment>
<evidence type="ECO:0000256" key="7">
    <source>
        <dbReference type="ARBA" id="ARBA00023214"/>
    </source>
</evidence>
<comment type="catalytic activity">
    <reaction evidence="1">
        <text>Endohydrolysis of (1-&gt;4)-alpha-D-glucosidic linkages in polysaccharides containing three or more (1-&gt;4)-alpha-linked D-glucose units.</text>
        <dbReference type="EC" id="3.2.1.1"/>
    </reaction>
</comment>
<dbReference type="SUPFAM" id="SSF51445">
    <property type="entry name" value="(Trans)glycosidases"/>
    <property type="match status" value="1"/>
</dbReference>
<reference evidence="12" key="1">
    <citation type="journal article" date="2014" name="Science">
        <title>Nonhuman genetics. Genomic basis for the convergent evolution of electric organs.</title>
        <authorList>
            <person name="Gallant J.R."/>
            <person name="Traeger L.L."/>
            <person name="Volkening J.D."/>
            <person name="Moffett H."/>
            <person name="Chen P.H."/>
            <person name="Novina C.D."/>
            <person name="Phillips G.N.Jr."/>
            <person name="Anand R."/>
            <person name="Wells G.B."/>
            <person name="Pinch M."/>
            <person name="Guth R."/>
            <person name="Unguez G.A."/>
            <person name="Albert J.S."/>
            <person name="Zakon H.H."/>
            <person name="Samanta M.P."/>
            <person name="Sussman M.R."/>
        </authorList>
    </citation>
    <scope>NUCLEOTIDE SEQUENCE [LARGE SCALE GENOMIC DNA]</scope>
</reference>
<dbReference type="Ensembl" id="ENSEEET00000035943.2">
    <property type="protein sequence ID" value="ENSEEEP00000035524.2"/>
    <property type="gene ID" value="ENSEEEG00000016919.2"/>
</dbReference>
<dbReference type="EC" id="3.2.1.1" evidence="5"/>
<protein>
    <recommendedName>
        <fullName evidence="5">alpha-amylase</fullName>
        <ecNumber evidence="5">3.2.1.1</ecNumber>
    </recommendedName>
</protein>
<feature type="domain" description="Glycosyl hydrolase family 13 catalytic" evidence="10">
    <location>
        <begin position="2"/>
        <end position="307"/>
    </location>
</feature>
<reference evidence="11" key="5">
    <citation type="submission" date="2025-09" db="UniProtKB">
        <authorList>
            <consortium name="Ensembl"/>
        </authorList>
    </citation>
    <scope>IDENTIFICATION</scope>
</reference>
<evidence type="ECO:0000256" key="1">
    <source>
        <dbReference type="ARBA" id="ARBA00000548"/>
    </source>
</evidence>
<evidence type="ECO:0000256" key="5">
    <source>
        <dbReference type="ARBA" id="ARBA00012595"/>
    </source>
</evidence>
<evidence type="ECO:0000256" key="4">
    <source>
        <dbReference type="ARBA" id="ARBA00008061"/>
    </source>
</evidence>
<accession>A0A4W4GG36</accession>
<dbReference type="AlphaFoldDB" id="A0A4W4GG36"/>
<comment type="cofactor">
    <cofactor evidence="3">
        <name>chloride</name>
        <dbReference type="ChEBI" id="CHEBI:17996"/>
    </cofactor>
</comment>
<proteinExistence type="inferred from homology"/>
<keyword evidence="8" id="KW-0119">Carbohydrate metabolism</keyword>
<keyword evidence="9" id="KW-0326">Glycosidase</keyword>
<dbReference type="PANTHER" id="PTHR43447">
    <property type="entry name" value="ALPHA-AMYLASE"/>
    <property type="match status" value="1"/>
</dbReference>
<dbReference type="GO" id="GO:0005975">
    <property type="term" value="P:carbohydrate metabolic process"/>
    <property type="evidence" value="ECO:0007669"/>
    <property type="project" value="InterPro"/>
</dbReference>